<comment type="caution">
    <text evidence="1">The sequence shown here is derived from an EMBL/GenBank/DDBJ whole genome shotgun (WGS) entry which is preliminary data.</text>
</comment>
<accession>A0A2P8FI68</accession>
<organism evidence="1 2">
    <name type="scientific">Dyadobacter jiangsuensis</name>
    <dbReference type="NCBI Taxonomy" id="1591085"/>
    <lineage>
        <taxon>Bacteria</taxon>
        <taxon>Pseudomonadati</taxon>
        <taxon>Bacteroidota</taxon>
        <taxon>Cytophagia</taxon>
        <taxon>Cytophagales</taxon>
        <taxon>Spirosomataceae</taxon>
        <taxon>Dyadobacter</taxon>
    </lineage>
</organism>
<dbReference type="EMBL" id="PYAS01000022">
    <property type="protein sequence ID" value="PSL21417.1"/>
    <property type="molecule type" value="Genomic_DNA"/>
</dbReference>
<proteinExistence type="predicted"/>
<name>A0A2P8FI68_9BACT</name>
<reference evidence="1 2" key="1">
    <citation type="submission" date="2018-03" db="EMBL/GenBank/DDBJ databases">
        <title>Genomic Encyclopedia of Archaeal and Bacterial Type Strains, Phase II (KMG-II): from individual species to whole genera.</title>
        <authorList>
            <person name="Goeker M."/>
        </authorList>
    </citation>
    <scope>NUCLEOTIDE SEQUENCE [LARGE SCALE GENOMIC DNA]</scope>
    <source>
        <strain evidence="1 2">DSM 29057</strain>
    </source>
</reference>
<dbReference type="AlphaFoldDB" id="A0A2P8FI68"/>
<dbReference type="Proteomes" id="UP000241964">
    <property type="component" value="Unassembled WGS sequence"/>
</dbReference>
<evidence type="ECO:0000313" key="2">
    <source>
        <dbReference type="Proteomes" id="UP000241964"/>
    </source>
</evidence>
<keyword evidence="2" id="KW-1185">Reference proteome</keyword>
<protein>
    <submittedName>
        <fullName evidence="1">Uncharacterized protein</fullName>
    </submittedName>
</protein>
<gene>
    <name evidence="1" type="ORF">CLV60_12234</name>
</gene>
<sequence length="48" mass="5393">MCSDRQGGVWLGAYYLGVSNFYQNAPRLLSWPFSVNGISYVPYANSWG</sequence>
<evidence type="ECO:0000313" key="1">
    <source>
        <dbReference type="EMBL" id="PSL21417.1"/>
    </source>
</evidence>